<dbReference type="EMBL" id="CP043028">
    <property type="protein sequence ID" value="QFJ53832.1"/>
    <property type="molecule type" value="Genomic_DNA"/>
</dbReference>
<dbReference type="PANTHER" id="PTHR45138">
    <property type="entry name" value="REGULATORY COMPONENTS OF SENSORY TRANSDUCTION SYSTEM"/>
    <property type="match status" value="1"/>
</dbReference>
<proteinExistence type="predicted"/>
<feature type="domain" description="GGDEF" evidence="2">
    <location>
        <begin position="425"/>
        <end position="551"/>
    </location>
</feature>
<feature type="transmembrane region" description="Helical" evidence="1">
    <location>
        <begin position="9"/>
        <end position="29"/>
    </location>
</feature>
<dbReference type="InterPro" id="IPR050469">
    <property type="entry name" value="Diguanylate_Cyclase"/>
</dbReference>
<dbReference type="InterPro" id="IPR043128">
    <property type="entry name" value="Rev_trsase/Diguanyl_cyclase"/>
</dbReference>
<organism evidence="3 4">
    <name type="scientific">Pseudobutyrivibrio xylanivorans</name>
    <dbReference type="NCBI Taxonomy" id="185007"/>
    <lineage>
        <taxon>Bacteria</taxon>
        <taxon>Bacillati</taxon>
        <taxon>Bacillota</taxon>
        <taxon>Clostridia</taxon>
        <taxon>Lachnospirales</taxon>
        <taxon>Lachnospiraceae</taxon>
        <taxon>Pseudobutyrivibrio</taxon>
    </lineage>
</organism>
<gene>
    <name evidence="3" type="ORF">FXF36_02590</name>
</gene>
<evidence type="ECO:0000259" key="2">
    <source>
        <dbReference type="PROSITE" id="PS50887"/>
    </source>
</evidence>
<dbReference type="InterPro" id="IPR029787">
    <property type="entry name" value="Nucleotide_cyclase"/>
</dbReference>
<dbReference type="Proteomes" id="UP000327030">
    <property type="component" value="Chromosome 1"/>
</dbReference>
<dbReference type="AlphaFoldDB" id="A0A5P6VN56"/>
<name>A0A5P6VN56_PSEXY</name>
<feature type="transmembrane region" description="Helical" evidence="1">
    <location>
        <begin position="377"/>
        <end position="397"/>
    </location>
</feature>
<evidence type="ECO:0000313" key="3">
    <source>
        <dbReference type="EMBL" id="QFJ53832.1"/>
    </source>
</evidence>
<keyword evidence="1" id="KW-0812">Transmembrane</keyword>
<dbReference type="RefSeq" id="WP_151622328.1">
    <property type="nucleotide sequence ID" value="NZ_CP043028.1"/>
</dbReference>
<evidence type="ECO:0000256" key="1">
    <source>
        <dbReference type="SAM" id="Phobius"/>
    </source>
</evidence>
<dbReference type="NCBIfam" id="TIGR00254">
    <property type="entry name" value="GGDEF"/>
    <property type="match status" value="1"/>
</dbReference>
<sequence>MSKSTIKKIFIIYFSIVAVVFSMQLIYYVNIHFAKVTNHEKVEQILRNDLGYDWDNIDKQLEEIEALLETEDLTNEDMGRLYERASLICLNKKMHSDYFKNISTALYYLKQSDDTDYTINIYLDLANFYLNNYANEEAENMIAAAEALKSFDEIDNLQIKAYAYRMQGIVAVLNLDYNEAETYFNDSQRIIDLSSSNTFETLYTAMNDVWLARVYEETGRLSKCKEKLDKWADSDVFTTEVYRQINLRDFIIPYYQAKCYYLCAENIKERNNSSQMDTEAREQAVINYLHEFMELCEENEYEKAELYTLLKIQKEYPTRNENIQRELITVLNELYSNTFKQQNFTYATAIRSFIIAAQEDLRVNQQAWRKSVRRTKIAIISAMALTVVVLILIIIFMSNRFDGLTHLLTRKVFDYDLAKIQKSNNEYGIIMIDIDDFKNVNDTYGHQSGDIVLWRLGQLIENETTSDIHAYRYGGEEFALIVGKNALPYIKKMADRLCHSMFQQAWDFDSELLITLSIGTATGKGTENVVKMADDNLYYSKAHGKNRVTST</sequence>
<dbReference type="OrthoDB" id="9805474at2"/>
<dbReference type="SMART" id="SM00267">
    <property type="entry name" value="GGDEF"/>
    <property type="match status" value="1"/>
</dbReference>
<dbReference type="PROSITE" id="PS50887">
    <property type="entry name" value="GGDEF"/>
    <property type="match status" value="1"/>
</dbReference>
<dbReference type="KEGG" id="pxv:FXF36_02590"/>
<keyword evidence="1" id="KW-0472">Membrane</keyword>
<dbReference type="Gene3D" id="3.30.70.270">
    <property type="match status" value="1"/>
</dbReference>
<dbReference type="InterPro" id="IPR000160">
    <property type="entry name" value="GGDEF_dom"/>
</dbReference>
<evidence type="ECO:0000313" key="4">
    <source>
        <dbReference type="Proteomes" id="UP000327030"/>
    </source>
</evidence>
<reference evidence="4" key="1">
    <citation type="submission" date="2019-08" db="EMBL/GenBank/DDBJ databases">
        <title>Complete Genome Sequence of the Polysaccharide-Degrading Rumen Bacterium Pseudobutyrivibrio xylanivorans MA3014.</title>
        <authorList>
            <person name="Palevich N."/>
            <person name="Maclean P.H."/>
            <person name="Kelly W.J."/>
            <person name="Leahy S.C."/>
            <person name="Rakonjac J."/>
            <person name="Attwood G.T."/>
        </authorList>
    </citation>
    <scope>NUCLEOTIDE SEQUENCE [LARGE SCALE GENOMIC DNA]</scope>
    <source>
        <strain evidence="4">MA3014</strain>
    </source>
</reference>
<accession>A0A5P6VN56</accession>
<dbReference type="PANTHER" id="PTHR45138:SF9">
    <property type="entry name" value="DIGUANYLATE CYCLASE DGCM-RELATED"/>
    <property type="match status" value="1"/>
</dbReference>
<protein>
    <submittedName>
        <fullName evidence="3">GGDEF domain-containing protein</fullName>
    </submittedName>
</protein>
<dbReference type="SUPFAM" id="SSF55073">
    <property type="entry name" value="Nucleotide cyclase"/>
    <property type="match status" value="1"/>
</dbReference>
<dbReference type="CDD" id="cd01949">
    <property type="entry name" value="GGDEF"/>
    <property type="match status" value="1"/>
</dbReference>
<dbReference type="Pfam" id="PF00990">
    <property type="entry name" value="GGDEF"/>
    <property type="match status" value="1"/>
</dbReference>
<dbReference type="GO" id="GO:0052621">
    <property type="term" value="F:diguanylate cyclase activity"/>
    <property type="evidence" value="ECO:0007669"/>
    <property type="project" value="TreeGrafter"/>
</dbReference>
<keyword evidence="1" id="KW-1133">Transmembrane helix</keyword>